<dbReference type="Gene3D" id="3.30.720.110">
    <property type="match status" value="1"/>
</dbReference>
<feature type="domain" description="VOC" evidence="1">
    <location>
        <begin position="4"/>
        <end position="123"/>
    </location>
</feature>
<evidence type="ECO:0000313" key="3">
    <source>
        <dbReference type="Proteomes" id="UP000064921"/>
    </source>
</evidence>
<keyword evidence="3" id="KW-1185">Reference proteome</keyword>
<gene>
    <name evidence="2" type="ORF">APZ00_15125</name>
</gene>
<proteinExistence type="predicted"/>
<dbReference type="Proteomes" id="UP000064921">
    <property type="component" value="Chromosome"/>
</dbReference>
<dbReference type="Pfam" id="PF00903">
    <property type="entry name" value="Glyoxalase"/>
    <property type="match status" value="1"/>
</dbReference>
<dbReference type="SUPFAM" id="SSF54593">
    <property type="entry name" value="Glyoxalase/Bleomycin resistance protein/Dihydroxybiphenyl dioxygenase"/>
    <property type="match status" value="1"/>
</dbReference>
<evidence type="ECO:0000313" key="2">
    <source>
        <dbReference type="EMBL" id="ALV28230.1"/>
    </source>
</evidence>
<dbReference type="KEGG" id="pphr:APZ00_15125"/>
<reference evidence="2 3" key="1">
    <citation type="submission" date="2015-10" db="EMBL/GenBank/DDBJ databases">
        <title>The world's first case of liver abscess caused by Pannonibacter phragmitetus.</title>
        <authorList>
            <person name="Ming D."/>
            <person name="Wang M."/>
            <person name="Zhou Y."/>
            <person name="Jiang T."/>
            <person name="Hu S."/>
        </authorList>
    </citation>
    <scope>NUCLEOTIDE SEQUENCE [LARGE SCALE GENOMIC DNA]</scope>
    <source>
        <strain evidence="2 3">31801</strain>
    </source>
</reference>
<evidence type="ECO:0000259" key="1">
    <source>
        <dbReference type="PROSITE" id="PS51819"/>
    </source>
</evidence>
<name>A0A0U3P3L2_9HYPH</name>
<dbReference type="AlphaFoldDB" id="A0A0U3P3L2"/>
<dbReference type="Gene3D" id="3.30.720.120">
    <property type="match status" value="1"/>
</dbReference>
<accession>A0A0U3P3L2</accession>
<dbReference type="InterPro" id="IPR029068">
    <property type="entry name" value="Glyas_Bleomycin-R_OHBP_Dase"/>
</dbReference>
<organism evidence="2 3">
    <name type="scientific">Pannonibacter phragmitetus</name>
    <dbReference type="NCBI Taxonomy" id="121719"/>
    <lineage>
        <taxon>Bacteria</taxon>
        <taxon>Pseudomonadati</taxon>
        <taxon>Pseudomonadota</taxon>
        <taxon>Alphaproteobacteria</taxon>
        <taxon>Hyphomicrobiales</taxon>
        <taxon>Stappiaceae</taxon>
        <taxon>Pannonibacter</taxon>
    </lineage>
</organism>
<sequence>MKITQYYPVLMCEDPAGASAFFQRHFGFVPLFTADWYVHLLQKDNPEVNLAIVAADHATIPPSGRGHAAGLLLNFEVEDAAGEYARLRDEGLTILLPLRDEPFGQRHFIAAGPQGVLIDVITPIPPAAEFLDQYAPQSVPR</sequence>
<dbReference type="InterPro" id="IPR037523">
    <property type="entry name" value="VOC_core"/>
</dbReference>
<dbReference type="InterPro" id="IPR004360">
    <property type="entry name" value="Glyas_Fos-R_dOase_dom"/>
</dbReference>
<protein>
    <submittedName>
        <fullName evidence="2">Glyoxalase</fullName>
    </submittedName>
</protein>
<dbReference type="EMBL" id="CP013068">
    <property type="protein sequence ID" value="ALV28230.1"/>
    <property type="molecule type" value="Genomic_DNA"/>
</dbReference>
<dbReference type="RefSeq" id="WP_058899433.1">
    <property type="nucleotide sequence ID" value="NZ_CP013068.1"/>
</dbReference>
<dbReference type="STRING" id="121719.APZ00_15125"/>
<dbReference type="PROSITE" id="PS51819">
    <property type="entry name" value="VOC"/>
    <property type="match status" value="1"/>
</dbReference>